<evidence type="ECO:0000313" key="2">
    <source>
        <dbReference type="Proteomes" id="UP000022910"/>
    </source>
</evidence>
<name>A0A015IBV2_RHIIW</name>
<accession>A0A015IBV2</accession>
<sequence>MQNQNQTIIKITLPELDESNVYVQQAIFDKYDAEKIEKDLFIKIDGGHKTEIQAHLTFSGKVHNRTWYVAPGTSCMMMGNKYKPDVGIWLIRPTHAQLHKPFVNACPPPDVYIEVFYNRDPDRGFALEKLAVIQQNNLGIEFIGIALLDGQAPFPQNPNPGVASVPSTPVNPPNVRPPRAPYFVYWNGTNLVYYKIDWNEHLVLLCGWTMELNIVLDTISMP</sequence>
<proteinExistence type="predicted"/>
<keyword evidence="2" id="KW-1185">Reference proteome</keyword>
<dbReference type="AlphaFoldDB" id="A0A015IBV2"/>
<dbReference type="Proteomes" id="UP000022910">
    <property type="component" value="Unassembled WGS sequence"/>
</dbReference>
<protein>
    <recommendedName>
        <fullName evidence="3">Restriction endonuclease domain-containing protein</fullName>
    </recommendedName>
</protein>
<evidence type="ECO:0000313" key="1">
    <source>
        <dbReference type="EMBL" id="EXX51335.1"/>
    </source>
</evidence>
<organism evidence="1 2">
    <name type="scientific">Rhizophagus irregularis (strain DAOM 197198w)</name>
    <name type="common">Glomus intraradices</name>
    <dbReference type="NCBI Taxonomy" id="1432141"/>
    <lineage>
        <taxon>Eukaryota</taxon>
        <taxon>Fungi</taxon>
        <taxon>Fungi incertae sedis</taxon>
        <taxon>Mucoromycota</taxon>
        <taxon>Glomeromycotina</taxon>
        <taxon>Glomeromycetes</taxon>
        <taxon>Glomerales</taxon>
        <taxon>Glomeraceae</taxon>
        <taxon>Rhizophagus</taxon>
    </lineage>
</organism>
<dbReference type="OrthoDB" id="2308976at2759"/>
<dbReference type="HOGENOM" id="CLU_1062247_0_0_1"/>
<gene>
    <name evidence="1" type="ORF">RirG_262740</name>
</gene>
<dbReference type="EMBL" id="JEMT01029675">
    <property type="protein sequence ID" value="EXX51335.1"/>
    <property type="molecule type" value="Genomic_DNA"/>
</dbReference>
<dbReference type="EMBL" id="JEMT01029675">
    <property type="protein sequence ID" value="EXX51337.1"/>
    <property type="molecule type" value="Genomic_DNA"/>
</dbReference>
<evidence type="ECO:0008006" key="3">
    <source>
        <dbReference type="Google" id="ProtNLM"/>
    </source>
</evidence>
<dbReference type="EMBL" id="JEMT01029675">
    <property type="protein sequence ID" value="EXX51336.1"/>
    <property type="molecule type" value="Genomic_DNA"/>
</dbReference>
<reference evidence="1 2" key="1">
    <citation type="submission" date="2014-02" db="EMBL/GenBank/DDBJ databases">
        <title>Single nucleus genome sequencing reveals high similarity among nuclei of an endomycorrhizal fungus.</title>
        <authorList>
            <person name="Lin K."/>
            <person name="Geurts R."/>
            <person name="Zhang Z."/>
            <person name="Limpens E."/>
            <person name="Saunders D.G."/>
            <person name="Mu D."/>
            <person name="Pang E."/>
            <person name="Cao H."/>
            <person name="Cha H."/>
            <person name="Lin T."/>
            <person name="Zhou Q."/>
            <person name="Shang Y."/>
            <person name="Li Y."/>
            <person name="Ivanov S."/>
            <person name="Sharma T."/>
            <person name="Velzen R.V."/>
            <person name="Ruijter N.D."/>
            <person name="Aanen D.K."/>
            <person name="Win J."/>
            <person name="Kamoun S."/>
            <person name="Bisseling T."/>
            <person name="Huang S."/>
        </authorList>
    </citation>
    <scope>NUCLEOTIDE SEQUENCE [LARGE SCALE GENOMIC DNA]</scope>
    <source>
        <strain evidence="1">DAOM 197198w</strain>
        <strain evidence="2">DAOM197198w</strain>
    </source>
</reference>
<comment type="caution">
    <text evidence="1">The sequence shown here is derived from an EMBL/GenBank/DDBJ whole genome shotgun (WGS) entry which is preliminary data.</text>
</comment>